<evidence type="ECO:0008006" key="4">
    <source>
        <dbReference type="Google" id="ProtNLM"/>
    </source>
</evidence>
<dbReference type="AlphaFoldDB" id="A0A538U1R2"/>
<evidence type="ECO:0000313" key="2">
    <source>
        <dbReference type="EMBL" id="TMQ69827.1"/>
    </source>
</evidence>
<protein>
    <recommendedName>
        <fullName evidence="4">Lipoprotein</fullName>
    </recommendedName>
</protein>
<feature type="signal peptide" evidence="1">
    <location>
        <begin position="1"/>
        <end position="18"/>
    </location>
</feature>
<dbReference type="Proteomes" id="UP000319771">
    <property type="component" value="Unassembled WGS sequence"/>
</dbReference>
<gene>
    <name evidence="2" type="ORF">E6K81_14015</name>
</gene>
<feature type="chain" id="PRO_5022060420" description="Lipoprotein" evidence="1">
    <location>
        <begin position="19"/>
        <end position="131"/>
    </location>
</feature>
<name>A0A538U1R2_UNCEI</name>
<evidence type="ECO:0000313" key="3">
    <source>
        <dbReference type="Proteomes" id="UP000319771"/>
    </source>
</evidence>
<dbReference type="EMBL" id="VBPB01000275">
    <property type="protein sequence ID" value="TMQ69827.1"/>
    <property type="molecule type" value="Genomic_DNA"/>
</dbReference>
<accession>A0A538U1R2</accession>
<evidence type="ECO:0000256" key="1">
    <source>
        <dbReference type="SAM" id="SignalP"/>
    </source>
</evidence>
<keyword evidence="1" id="KW-0732">Signal</keyword>
<dbReference type="PROSITE" id="PS51257">
    <property type="entry name" value="PROKAR_LIPOPROTEIN"/>
    <property type="match status" value="1"/>
</dbReference>
<organism evidence="2 3">
    <name type="scientific">Eiseniibacteriota bacterium</name>
    <dbReference type="NCBI Taxonomy" id="2212470"/>
    <lineage>
        <taxon>Bacteria</taxon>
        <taxon>Candidatus Eiseniibacteriota</taxon>
    </lineage>
</organism>
<comment type="caution">
    <text evidence="2">The sequence shown here is derived from an EMBL/GenBank/DDBJ whole genome shotgun (WGS) entry which is preliminary data.</text>
</comment>
<sequence length="131" mass="13800">MRIPSAVRLLGFAALALAAGCGRERSARAVTLEGEIIDPQCYFTHGGQGLAHRDCALMCARGGQGLAFLNRAGGRVYPIIADRHGANPNDSLYAVVGYPVLVSGMLYEVKGQRALQVARAKRLGPPDGTGH</sequence>
<reference evidence="2 3" key="1">
    <citation type="journal article" date="2019" name="Nat. Microbiol.">
        <title>Mediterranean grassland soil C-N compound turnover is dependent on rainfall and depth, and is mediated by genomically divergent microorganisms.</title>
        <authorList>
            <person name="Diamond S."/>
            <person name="Andeer P.F."/>
            <person name="Li Z."/>
            <person name="Crits-Christoph A."/>
            <person name="Burstein D."/>
            <person name="Anantharaman K."/>
            <person name="Lane K.R."/>
            <person name="Thomas B.C."/>
            <person name="Pan C."/>
            <person name="Northen T.R."/>
            <person name="Banfield J.F."/>
        </authorList>
    </citation>
    <scope>NUCLEOTIDE SEQUENCE [LARGE SCALE GENOMIC DNA]</scope>
    <source>
        <strain evidence="2">WS_11</strain>
    </source>
</reference>
<proteinExistence type="predicted"/>